<accession>E8M4V9</accession>
<dbReference type="PANTHER" id="PTHR41773">
    <property type="entry name" value="GTP PYROPHOSPHATASE-RELATED"/>
    <property type="match status" value="1"/>
</dbReference>
<gene>
    <name evidence="2" type="ORF">VISI1226_02467</name>
</gene>
<evidence type="ECO:0000259" key="1">
    <source>
        <dbReference type="SMART" id="SM00954"/>
    </source>
</evidence>
<dbReference type="AlphaFoldDB" id="E8M4V9"/>
<dbReference type="GeneID" id="95568655"/>
<proteinExistence type="predicted"/>
<protein>
    <submittedName>
        <fullName evidence="2">RelA/SpoT domain protein</fullName>
    </submittedName>
</protein>
<dbReference type="InterPro" id="IPR043519">
    <property type="entry name" value="NT_sf"/>
</dbReference>
<reference evidence="2 3" key="1">
    <citation type="journal article" date="2012" name="Int. J. Syst. Evol. Microbiol.">
        <title>Vibrio caribbeanicus sp. nov., isolated from the marine sponge Scleritoderma cyanea.</title>
        <authorList>
            <person name="Hoffmann M."/>
            <person name="Monday S.R."/>
            <person name="Allard M.W."/>
            <person name="Strain E.A."/>
            <person name="Whittaker P."/>
            <person name="Naum M."/>
            <person name="McCarthy P.J."/>
            <person name="Lopez J.V."/>
            <person name="Fischer M."/>
            <person name="Brown E.W."/>
        </authorList>
    </citation>
    <scope>NUCLEOTIDE SEQUENCE [LARGE SCALE GENOMIC DNA]</scope>
    <source>
        <strain evidence="3">DSMZ 21326</strain>
    </source>
</reference>
<evidence type="ECO:0000313" key="3">
    <source>
        <dbReference type="Proteomes" id="UP000006228"/>
    </source>
</evidence>
<evidence type="ECO:0000313" key="2">
    <source>
        <dbReference type="EMBL" id="EGA70937.1"/>
    </source>
</evidence>
<name>E8M4V9_PHOS4</name>
<dbReference type="GO" id="GO:0015969">
    <property type="term" value="P:guanosine tetraphosphate metabolic process"/>
    <property type="evidence" value="ECO:0007669"/>
    <property type="project" value="InterPro"/>
</dbReference>
<organism evidence="2 3">
    <name type="scientific">Vibrio sinaloensis DSM 21326</name>
    <dbReference type="NCBI Taxonomy" id="945550"/>
    <lineage>
        <taxon>Bacteria</taxon>
        <taxon>Pseudomonadati</taxon>
        <taxon>Pseudomonadota</taxon>
        <taxon>Gammaproteobacteria</taxon>
        <taxon>Vibrionales</taxon>
        <taxon>Vibrionaceae</taxon>
        <taxon>Vibrio</taxon>
        <taxon>Vibrio oreintalis group</taxon>
    </lineage>
</organism>
<dbReference type="eggNOG" id="COG2357">
    <property type="taxonomic scope" value="Bacteria"/>
</dbReference>
<comment type="caution">
    <text evidence="2">The sequence shown here is derived from an EMBL/GenBank/DDBJ whole genome shotgun (WGS) entry which is preliminary data.</text>
</comment>
<sequence>MENKSVVWLDKALKDHSGLTDSVVTIFENLLKSNKVDFLTVSGRTKDKKSALEKIDRKGYKNPAEQMTDLTGIRIILYFESDVERVSTLINKSFDVDADNSLDKSKVLSKDQIGYRSVHFVCTLGKTRAKLPEYSSLTGLKFEVQVRTVLQHAWAELAHDSNYKFSGTLPPEIDRKLYLYAGMLEIADKGFDELSSQIDKYKESIEERSKSGDYSTSIDSISLNKFFNSWVENNGIDVSSSPKNINELIVELNAFGVTTLEELINIIPPKYADVYKEINYSSNILGIVRDWMLINNWEHFVDEVPFNWVVDDEAMVTLDKFIKDEQLKGMLNALEALGNLALEDYEY</sequence>
<feature type="domain" description="RelA/SpoT" evidence="1">
    <location>
        <begin position="43"/>
        <end position="169"/>
    </location>
</feature>
<dbReference type="EMBL" id="AEVT01000050">
    <property type="protein sequence ID" value="EGA70937.1"/>
    <property type="molecule type" value="Genomic_DNA"/>
</dbReference>
<dbReference type="SUPFAM" id="SSF81301">
    <property type="entry name" value="Nucleotidyltransferase"/>
    <property type="match status" value="1"/>
</dbReference>
<dbReference type="OrthoDB" id="9801824at2"/>
<dbReference type="Pfam" id="PF04607">
    <property type="entry name" value="RelA_SpoT"/>
    <property type="match status" value="1"/>
</dbReference>
<dbReference type="Gene3D" id="1.10.287.860">
    <property type="entry name" value="Nucleotidyltransferase"/>
    <property type="match status" value="1"/>
</dbReference>
<dbReference type="PANTHER" id="PTHR41773:SF1">
    <property type="entry name" value="RELA_SPOT DOMAIN-CONTAINING PROTEIN"/>
    <property type="match status" value="1"/>
</dbReference>
<dbReference type="RefSeq" id="WP_008075560.1">
    <property type="nucleotide sequence ID" value="NZ_AEVT01000050.1"/>
</dbReference>
<dbReference type="Gene3D" id="3.30.460.10">
    <property type="entry name" value="Beta Polymerase, domain 2"/>
    <property type="match status" value="1"/>
</dbReference>
<dbReference type="SMART" id="SM00954">
    <property type="entry name" value="RelA_SpoT"/>
    <property type="match status" value="1"/>
</dbReference>
<dbReference type="InterPro" id="IPR007685">
    <property type="entry name" value="RelA_SpoT"/>
</dbReference>
<dbReference type="Proteomes" id="UP000006228">
    <property type="component" value="Unassembled WGS sequence"/>
</dbReference>
<dbReference type="CDD" id="cd05399">
    <property type="entry name" value="NT_Rel-Spo_like"/>
    <property type="match status" value="1"/>
</dbReference>